<reference evidence="8" key="1">
    <citation type="submission" date="2020-07" db="EMBL/GenBank/DDBJ databases">
        <authorList>
            <person name="Partida-Martinez L."/>
            <person name="Huntemann M."/>
            <person name="Clum A."/>
            <person name="Wang J."/>
            <person name="Palaniappan K."/>
            <person name="Ritter S."/>
            <person name="Chen I.-M."/>
            <person name="Stamatis D."/>
            <person name="Reddy T."/>
            <person name="O'Malley R."/>
            <person name="Daum C."/>
            <person name="Shapiro N."/>
            <person name="Ivanova N."/>
            <person name="Kyrpides N."/>
            <person name="Woyke T."/>
        </authorList>
    </citation>
    <scope>NUCLEOTIDE SEQUENCE [LARGE SCALE GENOMIC DNA]</scope>
    <source>
        <strain evidence="8">AT2.8</strain>
    </source>
</reference>
<dbReference type="InterPro" id="IPR015813">
    <property type="entry name" value="Pyrv/PenolPyrv_kinase-like_dom"/>
</dbReference>
<name>A0A852TNT3_9BACI</name>
<organism evidence="7 8">
    <name type="scientific">Neobacillus niacini</name>
    <dbReference type="NCBI Taxonomy" id="86668"/>
    <lineage>
        <taxon>Bacteria</taxon>
        <taxon>Bacillati</taxon>
        <taxon>Bacillota</taxon>
        <taxon>Bacilli</taxon>
        <taxon>Bacillales</taxon>
        <taxon>Bacillaceae</taxon>
        <taxon>Neobacillus</taxon>
    </lineage>
</organism>
<dbReference type="Proteomes" id="UP000548423">
    <property type="component" value="Unassembled WGS sequence"/>
</dbReference>
<evidence type="ECO:0000256" key="2">
    <source>
        <dbReference type="ARBA" id="ARBA00022723"/>
    </source>
</evidence>
<feature type="domain" description="HpcH/HpaI aldolase/citrate lyase" evidence="6">
    <location>
        <begin position="8"/>
        <end position="226"/>
    </location>
</feature>
<dbReference type="Pfam" id="PF03328">
    <property type="entry name" value="HpcH_HpaI"/>
    <property type="match status" value="1"/>
</dbReference>
<proteinExistence type="predicted"/>
<comment type="caution">
    <text evidence="7">The sequence shown here is derived from an EMBL/GenBank/DDBJ whole genome shotgun (WGS) entry which is preliminary data.</text>
</comment>
<dbReference type="PANTHER" id="PTHR32308">
    <property type="entry name" value="LYASE BETA SUBUNIT, PUTATIVE (AFU_ORTHOLOGUE AFUA_4G13030)-RELATED"/>
    <property type="match status" value="1"/>
</dbReference>
<dbReference type="EMBL" id="JACCBX010000020">
    <property type="protein sequence ID" value="NYE09326.1"/>
    <property type="molecule type" value="Genomic_DNA"/>
</dbReference>
<feature type="binding site" evidence="4">
    <location>
        <position position="69"/>
    </location>
    <ligand>
        <name>substrate</name>
    </ligand>
</feature>
<evidence type="ECO:0000256" key="5">
    <source>
        <dbReference type="PIRSR" id="PIRSR015582-2"/>
    </source>
</evidence>
<dbReference type="GO" id="GO:0006107">
    <property type="term" value="P:oxaloacetate metabolic process"/>
    <property type="evidence" value="ECO:0007669"/>
    <property type="project" value="TreeGrafter"/>
</dbReference>
<dbReference type="SUPFAM" id="SSF51621">
    <property type="entry name" value="Phosphoenolpyruvate/pyruvate domain"/>
    <property type="match status" value="1"/>
</dbReference>
<evidence type="ECO:0000256" key="1">
    <source>
        <dbReference type="ARBA" id="ARBA00001946"/>
    </source>
</evidence>
<evidence type="ECO:0000256" key="4">
    <source>
        <dbReference type="PIRSR" id="PIRSR015582-1"/>
    </source>
</evidence>
<reference evidence="8" key="2">
    <citation type="submission" date="2020-08" db="EMBL/GenBank/DDBJ databases">
        <title>The Agave Microbiome: Exploring the role of microbial communities in plant adaptations to desert environments.</title>
        <authorList>
            <person name="Partida-Martinez L.P."/>
        </authorList>
    </citation>
    <scope>NUCLEOTIDE SEQUENCE [LARGE SCALE GENOMIC DNA]</scope>
    <source>
        <strain evidence="8">AT2.8</strain>
    </source>
</reference>
<keyword evidence="2 5" id="KW-0479">Metal-binding</keyword>
<dbReference type="GO" id="GO:0000287">
    <property type="term" value="F:magnesium ion binding"/>
    <property type="evidence" value="ECO:0007669"/>
    <property type="project" value="TreeGrafter"/>
</dbReference>
<dbReference type="GO" id="GO:0008816">
    <property type="term" value="F:citryl-CoA lyase activity"/>
    <property type="evidence" value="ECO:0007669"/>
    <property type="project" value="UniProtKB-EC"/>
</dbReference>
<dbReference type="EC" id="4.1.3.34" evidence="7"/>
<comment type="cofactor">
    <cofactor evidence="1">
        <name>Mg(2+)</name>
        <dbReference type="ChEBI" id="CHEBI:18420"/>
    </cofactor>
</comment>
<dbReference type="InterPro" id="IPR040442">
    <property type="entry name" value="Pyrv_kinase-like_dom_sf"/>
</dbReference>
<evidence type="ECO:0000259" key="6">
    <source>
        <dbReference type="Pfam" id="PF03328"/>
    </source>
</evidence>
<evidence type="ECO:0000313" key="8">
    <source>
        <dbReference type="Proteomes" id="UP000548423"/>
    </source>
</evidence>
<keyword evidence="7" id="KW-0456">Lyase</keyword>
<evidence type="ECO:0000256" key="3">
    <source>
        <dbReference type="ARBA" id="ARBA00022842"/>
    </source>
</evidence>
<feature type="binding site" evidence="4">
    <location>
        <position position="131"/>
    </location>
    <ligand>
        <name>substrate</name>
    </ligand>
</feature>
<dbReference type="PIRSF" id="PIRSF015582">
    <property type="entry name" value="Cit_lyase_B"/>
    <property type="match status" value="1"/>
</dbReference>
<evidence type="ECO:0000313" key="7">
    <source>
        <dbReference type="EMBL" id="NYE09326.1"/>
    </source>
</evidence>
<accession>A0A852TNT3</accession>
<gene>
    <name evidence="7" type="ORF">F4694_006197</name>
</gene>
<sequence>MNHKSIRRSLLYVPGSSEKMIKKALDLDADSFILDLEDAVGLTEKGLARQNVKLYISHFKARKKEVIVRINDVKTEDGVLDLEAIVEEMPNAVIVPKADEEAVLITNILIKSTEKRYGIKGFEIGIIPLLETSYSIVHTFHILSSSDRISGVQFGAEDLTKELGIERTRDGKEIEYARNVIAQAGNARKIDILDTPFTHVGDRDGLIQDTNNAKSIGFTGKTCIHPNQIEIVNDVFTPNAEDVIKARHLIRVFDHAVDSGKGVCMFEGKMIDNPIADRARKLVMKADLISGLTINN</sequence>
<dbReference type="PANTHER" id="PTHR32308:SF0">
    <property type="entry name" value="HPCH_HPAI ALDOLASE_CITRATE LYASE DOMAIN-CONTAINING PROTEIN"/>
    <property type="match status" value="1"/>
</dbReference>
<dbReference type="AlphaFoldDB" id="A0A852TNT3"/>
<dbReference type="InterPro" id="IPR005000">
    <property type="entry name" value="Aldolase/citrate-lyase_domain"/>
</dbReference>
<protein>
    <submittedName>
        <fullName evidence="7">Citrate lyase subunit beta/citryl-CoA lyase</fullName>
        <ecNumber evidence="7">4.1.3.34</ecNumber>
    </submittedName>
</protein>
<dbReference type="Gene3D" id="3.20.20.60">
    <property type="entry name" value="Phosphoenolpyruvate-binding domains"/>
    <property type="match status" value="1"/>
</dbReference>
<feature type="binding site" evidence="5">
    <location>
        <position position="131"/>
    </location>
    <ligand>
        <name>Mg(2+)</name>
        <dbReference type="ChEBI" id="CHEBI:18420"/>
    </ligand>
</feature>
<feature type="binding site" evidence="5">
    <location>
        <position position="158"/>
    </location>
    <ligand>
        <name>Mg(2+)</name>
        <dbReference type="ChEBI" id="CHEBI:18420"/>
    </ligand>
</feature>
<keyword evidence="3 5" id="KW-0460">Magnesium</keyword>
<dbReference type="InterPro" id="IPR011206">
    <property type="entry name" value="Citrate_lyase_beta/mcl1/mcl2"/>
</dbReference>